<accession>A0A6I6F8Q2</accession>
<reference evidence="1 2" key="1">
    <citation type="submission" date="2019-12" db="EMBL/GenBank/DDBJ databases">
        <title>Genome sequenceing of Clostridium bovifaecis.</title>
        <authorList>
            <person name="Yao Y."/>
        </authorList>
    </citation>
    <scope>NUCLEOTIDE SEQUENCE [LARGE SCALE GENOMIC DNA]</scope>
    <source>
        <strain evidence="1 2">BXX</strain>
    </source>
</reference>
<evidence type="ECO:0000313" key="1">
    <source>
        <dbReference type="EMBL" id="QGU94125.1"/>
    </source>
</evidence>
<dbReference type="EMBL" id="CP046522">
    <property type="protein sequence ID" value="QGU94125.1"/>
    <property type="molecule type" value="Genomic_DNA"/>
</dbReference>
<dbReference type="Proteomes" id="UP000422764">
    <property type="component" value="Chromosome"/>
</dbReference>
<keyword evidence="2" id="KW-1185">Reference proteome</keyword>
<proteinExistence type="predicted"/>
<sequence>MLIDTVVSAAFKNSLGQYDIKRISIFNITDMYKYFNCIEVNSVLSREIQLKIKCPICEEHHYYCYDITHLIKGSMVIGGCEKLGYPVFFIGNKEKVEEKINKYKEVNEKIYAMFQ</sequence>
<gene>
    <name evidence="1" type="ORF">GOM49_02295</name>
</gene>
<dbReference type="AlphaFoldDB" id="A0A6I6F8Q2"/>
<evidence type="ECO:0000313" key="2">
    <source>
        <dbReference type="Proteomes" id="UP000422764"/>
    </source>
</evidence>
<organism evidence="1 2">
    <name type="scientific">Clostridium bovifaecis</name>
    <dbReference type="NCBI Taxonomy" id="2184719"/>
    <lineage>
        <taxon>Bacteria</taxon>
        <taxon>Bacillati</taxon>
        <taxon>Bacillota</taxon>
        <taxon>Clostridia</taxon>
        <taxon>Eubacteriales</taxon>
        <taxon>Clostridiaceae</taxon>
        <taxon>Clostridium</taxon>
    </lineage>
</organism>
<protein>
    <submittedName>
        <fullName evidence="1">Uncharacterized protein</fullName>
    </submittedName>
</protein>
<name>A0A6I6F8Q2_9CLOT</name>